<proteinExistence type="predicted"/>
<dbReference type="GO" id="GO:0008757">
    <property type="term" value="F:S-adenosylmethionine-dependent methyltransferase activity"/>
    <property type="evidence" value="ECO:0007669"/>
    <property type="project" value="InterPro"/>
</dbReference>
<name>A0A0A2G6U6_9PORP</name>
<feature type="domain" description="Methyltransferase type 11" evidence="1">
    <location>
        <begin position="58"/>
        <end position="155"/>
    </location>
</feature>
<dbReference type="Gene3D" id="3.40.50.150">
    <property type="entry name" value="Vaccinia Virus protein VP39"/>
    <property type="match status" value="1"/>
</dbReference>
<dbReference type="AlphaFoldDB" id="A0A0A2G6U6"/>
<comment type="caution">
    <text evidence="2">The sequence shown here is derived from an EMBL/GenBank/DDBJ whole genome shotgun (WGS) entry which is preliminary data.</text>
</comment>
<keyword evidence="2" id="KW-0830">Ubiquinone</keyword>
<dbReference type="EMBL" id="JQZW01000008">
    <property type="protein sequence ID" value="KGN98105.1"/>
    <property type="molecule type" value="Genomic_DNA"/>
</dbReference>
<dbReference type="InterPro" id="IPR013216">
    <property type="entry name" value="Methyltransf_11"/>
</dbReference>
<protein>
    <submittedName>
        <fullName evidence="2">Ubiquinone biosynthesis methyltransferase UbiE</fullName>
    </submittedName>
</protein>
<evidence type="ECO:0000259" key="1">
    <source>
        <dbReference type="Pfam" id="PF08241"/>
    </source>
</evidence>
<dbReference type="OrthoDB" id="9770553at2"/>
<dbReference type="RefSeq" id="WP_025842414.1">
    <property type="nucleotide sequence ID" value="NZ_JQZW01000008.1"/>
</dbReference>
<dbReference type="Pfam" id="PF08241">
    <property type="entry name" value="Methyltransf_11"/>
    <property type="match status" value="1"/>
</dbReference>
<dbReference type="GO" id="GO:0032259">
    <property type="term" value="P:methylation"/>
    <property type="evidence" value="ECO:0007669"/>
    <property type="project" value="UniProtKB-KW"/>
</dbReference>
<keyword evidence="3" id="KW-1185">Reference proteome</keyword>
<evidence type="ECO:0000313" key="3">
    <source>
        <dbReference type="Proteomes" id="UP000030134"/>
    </source>
</evidence>
<sequence>MTQQKNAYTRITQRYDDVLTARKWWSWVYMRLIWRTNDNKIADEVLNMIPNNLQGKILDVPVGTAVFTSEKYALLSQASIVGVDYSQEMLNLAQQRKEAHKLSHLTLIQGDVGHLPFEDNSFDCILSMNGFHTFPDKEKAFSEVFRVLKPKGLFCGSFYIKGQRAIADGLVCTILNKKGLFIPPHYSLHEAQEKLHTLFGDAVEIRHHGPILTFRCTKPIP</sequence>
<dbReference type="PANTHER" id="PTHR43591">
    <property type="entry name" value="METHYLTRANSFERASE"/>
    <property type="match status" value="1"/>
</dbReference>
<dbReference type="InterPro" id="IPR029063">
    <property type="entry name" value="SAM-dependent_MTases_sf"/>
</dbReference>
<evidence type="ECO:0000313" key="2">
    <source>
        <dbReference type="EMBL" id="KGN98105.1"/>
    </source>
</evidence>
<dbReference type="CDD" id="cd02440">
    <property type="entry name" value="AdoMet_MTases"/>
    <property type="match status" value="1"/>
</dbReference>
<dbReference type="STRING" id="266762.HQ36_04110"/>
<keyword evidence="2" id="KW-0808">Transferase</keyword>
<gene>
    <name evidence="2" type="ORF">HQ36_04110</name>
</gene>
<reference evidence="2 3" key="1">
    <citation type="submission" date="2014-08" db="EMBL/GenBank/DDBJ databases">
        <title>Porphyromonas gingivicanis strain:COT-022_OH1391 Genome sequencing.</title>
        <authorList>
            <person name="Wallis C."/>
            <person name="Deusch O."/>
            <person name="O'Flynn C."/>
            <person name="Davis I."/>
            <person name="Jospin G."/>
            <person name="Darling A.E."/>
            <person name="Coil D.A."/>
            <person name="Alexiev A."/>
            <person name="Horsfall A."/>
            <person name="Kirkwood N."/>
            <person name="Harris S."/>
            <person name="Eisen J.A."/>
        </authorList>
    </citation>
    <scope>NUCLEOTIDE SEQUENCE [LARGE SCALE GENOMIC DNA]</scope>
    <source>
        <strain evidence="3">COT-022 OH1391</strain>
    </source>
</reference>
<dbReference type="SUPFAM" id="SSF53335">
    <property type="entry name" value="S-adenosyl-L-methionine-dependent methyltransferases"/>
    <property type="match status" value="1"/>
</dbReference>
<dbReference type="Proteomes" id="UP000030134">
    <property type="component" value="Unassembled WGS sequence"/>
</dbReference>
<organism evidence="2 3">
    <name type="scientific">Porphyromonas gingivicanis</name>
    <dbReference type="NCBI Taxonomy" id="266762"/>
    <lineage>
        <taxon>Bacteria</taxon>
        <taxon>Pseudomonadati</taxon>
        <taxon>Bacteroidota</taxon>
        <taxon>Bacteroidia</taxon>
        <taxon>Bacteroidales</taxon>
        <taxon>Porphyromonadaceae</taxon>
        <taxon>Porphyromonas</taxon>
    </lineage>
</organism>
<keyword evidence="2" id="KW-0489">Methyltransferase</keyword>
<dbReference type="eggNOG" id="COG2226">
    <property type="taxonomic scope" value="Bacteria"/>
</dbReference>
<accession>A0A0A2G6U6</accession>